<dbReference type="AlphaFoldDB" id="A0A382V4R4"/>
<evidence type="ECO:0000313" key="2">
    <source>
        <dbReference type="EMBL" id="SVD41483.1"/>
    </source>
</evidence>
<dbReference type="PANTHER" id="PTHR11117:SF2">
    <property type="entry name" value="SUCCINATE--COA LIGASE [ADP_GDP-FORMING] SUBUNIT ALPHA, MITOCHONDRIAL"/>
    <property type="match status" value="1"/>
</dbReference>
<proteinExistence type="predicted"/>
<accession>A0A382V4R4</accession>
<dbReference type="InterPro" id="IPR003781">
    <property type="entry name" value="CoA-bd"/>
</dbReference>
<protein>
    <recommendedName>
        <fullName evidence="1">CoA-binding domain-containing protein</fullName>
    </recommendedName>
</protein>
<dbReference type="InterPro" id="IPR036291">
    <property type="entry name" value="NAD(P)-bd_dom_sf"/>
</dbReference>
<reference evidence="2" key="1">
    <citation type="submission" date="2018-05" db="EMBL/GenBank/DDBJ databases">
        <authorList>
            <person name="Lanie J.A."/>
            <person name="Ng W.-L."/>
            <person name="Kazmierczak K.M."/>
            <person name="Andrzejewski T.M."/>
            <person name="Davidsen T.M."/>
            <person name="Wayne K.J."/>
            <person name="Tettelin H."/>
            <person name="Glass J.I."/>
            <person name="Rusch D."/>
            <person name="Podicherti R."/>
            <person name="Tsui H.-C.T."/>
            <person name="Winkler M.E."/>
        </authorList>
    </citation>
    <scope>NUCLEOTIDE SEQUENCE</scope>
</reference>
<dbReference type="GO" id="GO:0006099">
    <property type="term" value="P:tricarboxylic acid cycle"/>
    <property type="evidence" value="ECO:0007669"/>
    <property type="project" value="TreeGrafter"/>
</dbReference>
<dbReference type="SUPFAM" id="SSF51735">
    <property type="entry name" value="NAD(P)-binding Rossmann-fold domains"/>
    <property type="match status" value="1"/>
</dbReference>
<feature type="non-terminal residue" evidence="2">
    <location>
        <position position="52"/>
    </location>
</feature>
<organism evidence="2">
    <name type="scientific">marine metagenome</name>
    <dbReference type="NCBI Taxonomy" id="408172"/>
    <lineage>
        <taxon>unclassified sequences</taxon>
        <taxon>metagenomes</taxon>
        <taxon>ecological metagenomes</taxon>
    </lineage>
</organism>
<name>A0A382V4R4_9ZZZZ</name>
<dbReference type="Gene3D" id="3.40.50.720">
    <property type="entry name" value="NAD(P)-binding Rossmann-like Domain"/>
    <property type="match status" value="1"/>
</dbReference>
<evidence type="ECO:0000259" key="1">
    <source>
        <dbReference type="Pfam" id="PF02629"/>
    </source>
</evidence>
<dbReference type="EMBL" id="UINC01149178">
    <property type="protein sequence ID" value="SVD41483.1"/>
    <property type="molecule type" value="Genomic_DNA"/>
</dbReference>
<gene>
    <name evidence="2" type="ORF">METZ01_LOCUS394337</name>
</gene>
<sequence length="52" mass="5474">MGILVNRNTKLVVQGITGTEGAFHTQQMLDYGTQITAGVTPGKGGQRDENGI</sequence>
<dbReference type="PANTHER" id="PTHR11117">
    <property type="entry name" value="SUCCINYL-COA LIGASE SUBUNIT ALPHA"/>
    <property type="match status" value="1"/>
</dbReference>
<dbReference type="GO" id="GO:0004775">
    <property type="term" value="F:succinate-CoA ligase (ADP-forming) activity"/>
    <property type="evidence" value="ECO:0007669"/>
    <property type="project" value="TreeGrafter"/>
</dbReference>
<feature type="domain" description="CoA-binding" evidence="1">
    <location>
        <begin position="6"/>
        <end position="48"/>
    </location>
</feature>
<dbReference type="Pfam" id="PF02629">
    <property type="entry name" value="CoA_binding"/>
    <property type="match status" value="1"/>
</dbReference>
<dbReference type="GO" id="GO:0004776">
    <property type="term" value="F:succinate-CoA ligase (GDP-forming) activity"/>
    <property type="evidence" value="ECO:0007669"/>
    <property type="project" value="TreeGrafter"/>
</dbReference>
<dbReference type="GO" id="GO:0009361">
    <property type="term" value="C:succinate-CoA ligase complex (ADP-forming)"/>
    <property type="evidence" value="ECO:0007669"/>
    <property type="project" value="TreeGrafter"/>
</dbReference>